<sequence length="308" mass="33652">GNSLIATQVVARLGAALDTQVPVRWLFSYPTVDELAERIDHALSAGDDFDRDAALRAVVPISRGNGNSLPLFCIHPMVGLAWCYGGLVQGLDDVPVYGLQTPSILEHDFTPESIEKVALRYASEIRQVQPLGPYRVLGWSLGGVLAHAVAAQLQSEGLTVESLVMLDAVLEIPDESAFHDEIRKSLRILGIDIRDDEKLSLTSERACELLEAVQGSAISLTVDRVQSLFTNAIEGPEMIRGYTPPTYEGDVLFFSAALDRETNGDLTKTWAQYVDGDIHEHPIDVTHGDMMTPESLESIGPLLRRHIG</sequence>
<dbReference type="SUPFAM" id="SSF47336">
    <property type="entry name" value="ACP-like"/>
    <property type="match status" value="1"/>
</dbReference>
<dbReference type="RefSeq" id="WP_007301291.1">
    <property type="nucleotide sequence ID" value="NZ_AJJH01000174.1"/>
</dbReference>
<dbReference type="PANTHER" id="PTHR43775:SF37">
    <property type="entry name" value="SI:DKEY-61P9.11"/>
    <property type="match status" value="1"/>
</dbReference>
<dbReference type="Pfam" id="PF00975">
    <property type="entry name" value="Thioesterase"/>
    <property type="match status" value="1"/>
</dbReference>
<dbReference type="GO" id="GO:0004312">
    <property type="term" value="F:fatty acid synthase activity"/>
    <property type="evidence" value="ECO:0007669"/>
    <property type="project" value="TreeGrafter"/>
</dbReference>
<organism evidence="5 6">
    <name type="scientific">Rhodococcus opacus RKJ300 = JCM 13270</name>
    <dbReference type="NCBI Taxonomy" id="1165867"/>
    <lineage>
        <taxon>Bacteria</taxon>
        <taxon>Bacillati</taxon>
        <taxon>Actinomycetota</taxon>
        <taxon>Actinomycetes</taxon>
        <taxon>Mycobacteriales</taxon>
        <taxon>Nocardiaceae</taxon>
        <taxon>Rhodococcus</taxon>
    </lineage>
</organism>
<dbReference type="Proteomes" id="UP000006447">
    <property type="component" value="Unassembled WGS sequence"/>
</dbReference>
<dbReference type="InterPro" id="IPR050091">
    <property type="entry name" value="PKS_NRPS_Biosynth_Enz"/>
</dbReference>
<dbReference type="SMART" id="SM00824">
    <property type="entry name" value="PKS_TE"/>
    <property type="match status" value="1"/>
</dbReference>
<dbReference type="PATRIC" id="fig|1165867.3.peg.7497"/>
<dbReference type="PANTHER" id="PTHR43775">
    <property type="entry name" value="FATTY ACID SYNTHASE"/>
    <property type="match status" value="1"/>
</dbReference>
<evidence type="ECO:0000256" key="1">
    <source>
        <dbReference type="ARBA" id="ARBA00022450"/>
    </source>
</evidence>
<evidence type="ECO:0000313" key="5">
    <source>
        <dbReference type="EMBL" id="EID72847.1"/>
    </source>
</evidence>
<name>I0W8Y1_RHOOP</name>
<keyword evidence="2" id="KW-0597">Phosphoprotein</keyword>
<comment type="caution">
    <text evidence="5">The sequence shown here is derived from an EMBL/GenBank/DDBJ whole genome shotgun (WGS) entry which is preliminary data.</text>
</comment>
<evidence type="ECO:0000313" key="6">
    <source>
        <dbReference type="Proteomes" id="UP000006447"/>
    </source>
</evidence>
<dbReference type="InterPro" id="IPR029058">
    <property type="entry name" value="AB_hydrolase_fold"/>
</dbReference>
<keyword evidence="1" id="KW-0596">Phosphopantetheine</keyword>
<gene>
    <name evidence="5" type="ORF">W59_36583</name>
</gene>
<proteinExistence type="predicted"/>
<dbReference type="InterPro" id="IPR020802">
    <property type="entry name" value="TesA-like"/>
</dbReference>
<dbReference type="SUPFAM" id="SSF53474">
    <property type="entry name" value="alpha/beta-Hydrolases"/>
    <property type="match status" value="1"/>
</dbReference>
<evidence type="ECO:0000256" key="2">
    <source>
        <dbReference type="ARBA" id="ARBA00022553"/>
    </source>
</evidence>
<keyword evidence="3" id="KW-0511">Multifunctional enzyme</keyword>
<feature type="domain" description="Carrier" evidence="4">
    <location>
        <begin position="1"/>
        <end position="43"/>
    </location>
</feature>
<feature type="non-terminal residue" evidence="5">
    <location>
        <position position="1"/>
    </location>
</feature>
<dbReference type="PROSITE" id="PS50075">
    <property type="entry name" value="CARRIER"/>
    <property type="match status" value="1"/>
</dbReference>
<reference evidence="5 6" key="1">
    <citation type="journal article" date="2012" name="J. Bacteriol.">
        <title>Draft genome sequence of the nitrophenol-degrading actinomycete Rhodococcus imtechensis RKJ300.</title>
        <authorList>
            <person name="Vikram S."/>
            <person name="Kumar S."/>
            <person name="Subramanian S."/>
            <person name="Raghava G.P."/>
        </authorList>
    </citation>
    <scope>NUCLEOTIDE SEQUENCE [LARGE SCALE GENOMIC DNA]</scope>
    <source>
        <strain evidence="5 6">RKJ300</strain>
    </source>
</reference>
<accession>I0W8Y1</accession>
<dbReference type="AlphaFoldDB" id="I0W8Y1"/>
<dbReference type="InterPro" id="IPR036736">
    <property type="entry name" value="ACP-like_sf"/>
</dbReference>
<evidence type="ECO:0000256" key="3">
    <source>
        <dbReference type="ARBA" id="ARBA00023268"/>
    </source>
</evidence>
<dbReference type="Pfam" id="PF00550">
    <property type="entry name" value="PP-binding"/>
    <property type="match status" value="1"/>
</dbReference>
<evidence type="ECO:0000259" key="4">
    <source>
        <dbReference type="PROSITE" id="PS50075"/>
    </source>
</evidence>
<dbReference type="GO" id="GO:0006633">
    <property type="term" value="P:fatty acid biosynthetic process"/>
    <property type="evidence" value="ECO:0007669"/>
    <property type="project" value="TreeGrafter"/>
</dbReference>
<dbReference type="InterPro" id="IPR001031">
    <property type="entry name" value="Thioesterase"/>
</dbReference>
<dbReference type="InterPro" id="IPR009081">
    <property type="entry name" value="PP-bd_ACP"/>
</dbReference>
<dbReference type="EMBL" id="AJJH01000174">
    <property type="protein sequence ID" value="EID72847.1"/>
    <property type="molecule type" value="Genomic_DNA"/>
</dbReference>
<dbReference type="Gene3D" id="3.40.50.1820">
    <property type="entry name" value="alpha/beta hydrolase"/>
    <property type="match status" value="1"/>
</dbReference>
<protein>
    <submittedName>
        <fullName evidence="5">Non-ribosomal peptide synthetase</fullName>
    </submittedName>
</protein>